<keyword evidence="9" id="KW-0966">Cell projection</keyword>
<proteinExistence type="inferred from homology"/>
<evidence type="ECO:0000313" key="10">
    <source>
        <dbReference type="Proteomes" id="UP000013520"/>
    </source>
</evidence>
<dbReference type="EMBL" id="CP003273">
    <property type="protein sequence ID" value="AGL01701.1"/>
    <property type="molecule type" value="Genomic_DNA"/>
</dbReference>
<dbReference type="HOGENOM" id="CLU_012762_1_1_9"/>
<evidence type="ECO:0000256" key="4">
    <source>
        <dbReference type="ARBA" id="ARBA00016244"/>
    </source>
</evidence>
<feature type="domain" description="Flagellar hook-associated protein FlgK helical" evidence="8">
    <location>
        <begin position="103"/>
        <end position="321"/>
    </location>
</feature>
<dbReference type="eggNOG" id="COG1256">
    <property type="taxonomic scope" value="Bacteria"/>
</dbReference>
<accession>R4KPX1</accession>
<dbReference type="Proteomes" id="UP000013520">
    <property type="component" value="Chromosome"/>
</dbReference>
<dbReference type="GO" id="GO:0005198">
    <property type="term" value="F:structural molecule activity"/>
    <property type="evidence" value="ECO:0007669"/>
    <property type="project" value="InterPro"/>
</dbReference>
<keyword evidence="9" id="KW-0969">Cilium</keyword>
<evidence type="ECO:0000256" key="1">
    <source>
        <dbReference type="ARBA" id="ARBA00004365"/>
    </source>
</evidence>
<reference evidence="9 10" key="1">
    <citation type="submission" date="2012-01" db="EMBL/GenBank/DDBJ databases">
        <title>Complete sequence of Desulfotomaculum gibsoniae DSM 7213.</title>
        <authorList>
            <consortium name="US DOE Joint Genome Institute"/>
            <person name="Lucas S."/>
            <person name="Han J."/>
            <person name="Lapidus A."/>
            <person name="Cheng J.-F."/>
            <person name="Goodwin L."/>
            <person name="Pitluck S."/>
            <person name="Peters L."/>
            <person name="Ovchinnikova G."/>
            <person name="Teshima H."/>
            <person name="Detter J.C."/>
            <person name="Han C."/>
            <person name="Tapia R."/>
            <person name="Land M."/>
            <person name="Hauser L."/>
            <person name="Kyrpides N."/>
            <person name="Ivanova N."/>
            <person name="Pagani I."/>
            <person name="Parshina S."/>
            <person name="Plugge C."/>
            <person name="Muyzer G."/>
            <person name="Kuever J."/>
            <person name="Ivanova A."/>
            <person name="Nazina T."/>
            <person name="Klenk H.-P."/>
            <person name="Brambilla E."/>
            <person name="Spring S."/>
            <person name="Stams A.F."/>
            <person name="Woyke T."/>
        </authorList>
    </citation>
    <scope>NUCLEOTIDE SEQUENCE [LARGE SCALE GENOMIC DNA]</scope>
    <source>
        <strain evidence="9 10">DSM 7213</strain>
    </source>
</reference>
<dbReference type="AlphaFoldDB" id="R4KPX1"/>
<dbReference type="eggNOG" id="COG4786">
    <property type="taxonomic scope" value="Bacteria"/>
</dbReference>
<evidence type="ECO:0000259" key="8">
    <source>
        <dbReference type="Pfam" id="PF22638"/>
    </source>
</evidence>
<evidence type="ECO:0000256" key="5">
    <source>
        <dbReference type="ARBA" id="ARBA00022525"/>
    </source>
</evidence>
<keyword evidence="9" id="KW-0282">Flagellum</keyword>
<dbReference type="PANTHER" id="PTHR30033:SF1">
    <property type="entry name" value="FLAGELLAR HOOK-ASSOCIATED PROTEIN 1"/>
    <property type="match status" value="1"/>
</dbReference>
<keyword evidence="6" id="KW-0975">Bacterial flagellum</keyword>
<protein>
    <recommendedName>
        <fullName evidence="4">Flagellar hook-associated protein 1</fullName>
    </recommendedName>
</protein>
<dbReference type="InterPro" id="IPR053927">
    <property type="entry name" value="FlgK_helical"/>
</dbReference>
<dbReference type="InterPro" id="IPR010930">
    <property type="entry name" value="Flg_bb/hook_C_dom"/>
</dbReference>
<dbReference type="KEGG" id="dgi:Desgi_2279"/>
<organism evidence="9 10">
    <name type="scientific">Desulfoscipio gibsoniae DSM 7213</name>
    <dbReference type="NCBI Taxonomy" id="767817"/>
    <lineage>
        <taxon>Bacteria</taxon>
        <taxon>Bacillati</taxon>
        <taxon>Bacillota</taxon>
        <taxon>Clostridia</taxon>
        <taxon>Eubacteriales</taxon>
        <taxon>Desulfallaceae</taxon>
        <taxon>Desulfoscipio</taxon>
    </lineage>
</organism>
<dbReference type="GO" id="GO:0009424">
    <property type="term" value="C:bacterial-type flagellum hook"/>
    <property type="evidence" value="ECO:0007669"/>
    <property type="project" value="InterPro"/>
</dbReference>
<evidence type="ECO:0000259" key="7">
    <source>
        <dbReference type="Pfam" id="PF06429"/>
    </source>
</evidence>
<sequence>MPGTFMGLETARRGIKVHQHSLEITGHNLANASTPGYSRQEAILQTTDPYTNPTLNSAASPGQYGTGVEVTAIRRIRDEYLDNQVRRASTDAAYWEDQISILQRAEACFAEPGSEGIGQRMVDFFKAWMDLNNSPQDPGVKSAVVQLGEELASLMSYTYEQLGDIEKSVKAELSQQVDRVNDILVQIRDLTDSIKKVYSVGQQPNDLLDKRDQLLEELSSYGPLQVGFGSNNGKPNGELTQLTLFGQDVLTANTKIELVTTGGDINISFNGGSNNGETVYLTANCNDTNQGGSLLGLEMSRQRLIDYKSSLNDIAVNLRNKIVEKFNEPPKADYPVFFTGDLATGDFQVDSTLISNPALVDGTKARDIANLRDEEISSAKPFTFEEYYSILVTEVGGSAKGTSDMAGNQMDIRKQITALRDSVSGVSVDEELTRMIQFQYGFQASAKVISAIDEMLDVIINRLF</sequence>
<dbReference type="SUPFAM" id="SSF64518">
    <property type="entry name" value="Phase 1 flagellin"/>
    <property type="match status" value="1"/>
</dbReference>
<comment type="subcellular location">
    <subcellularLocation>
        <location evidence="1">Bacterial flagellum</location>
    </subcellularLocation>
    <subcellularLocation>
        <location evidence="2">Secreted</location>
    </subcellularLocation>
</comment>
<dbReference type="GO" id="GO:0005576">
    <property type="term" value="C:extracellular region"/>
    <property type="evidence" value="ECO:0007669"/>
    <property type="project" value="UniProtKB-SubCell"/>
</dbReference>
<dbReference type="STRING" id="767817.Desgi_2279"/>
<feature type="domain" description="Flagellar basal-body/hook protein C-terminal" evidence="7">
    <location>
        <begin position="423"/>
        <end position="461"/>
    </location>
</feature>
<dbReference type="RefSeq" id="WP_006522140.1">
    <property type="nucleotide sequence ID" value="NC_021184.1"/>
</dbReference>
<dbReference type="PANTHER" id="PTHR30033">
    <property type="entry name" value="FLAGELLAR HOOK-ASSOCIATED PROTEIN 1"/>
    <property type="match status" value="1"/>
</dbReference>
<dbReference type="Pfam" id="PF22638">
    <property type="entry name" value="FlgK_D1"/>
    <property type="match status" value="1"/>
</dbReference>
<dbReference type="InterPro" id="IPR002371">
    <property type="entry name" value="FlgK"/>
</dbReference>
<evidence type="ECO:0000256" key="3">
    <source>
        <dbReference type="ARBA" id="ARBA00009677"/>
    </source>
</evidence>
<evidence type="ECO:0000256" key="6">
    <source>
        <dbReference type="ARBA" id="ARBA00023143"/>
    </source>
</evidence>
<evidence type="ECO:0000256" key="2">
    <source>
        <dbReference type="ARBA" id="ARBA00004613"/>
    </source>
</evidence>
<gene>
    <name evidence="9" type="ORF">Desgi_2279</name>
</gene>
<name>R4KPX1_9FIRM</name>
<dbReference type="NCBIfam" id="TIGR02492">
    <property type="entry name" value="flgK_ends"/>
    <property type="match status" value="1"/>
</dbReference>
<evidence type="ECO:0000313" key="9">
    <source>
        <dbReference type="EMBL" id="AGL01701.1"/>
    </source>
</evidence>
<keyword evidence="5" id="KW-0964">Secreted</keyword>
<dbReference type="GO" id="GO:0044780">
    <property type="term" value="P:bacterial-type flagellum assembly"/>
    <property type="evidence" value="ECO:0007669"/>
    <property type="project" value="InterPro"/>
</dbReference>
<comment type="similarity">
    <text evidence="3">Belongs to the flagella basal body rod proteins family.</text>
</comment>
<keyword evidence="10" id="KW-1185">Reference proteome</keyword>
<dbReference type="OrthoDB" id="9802553at2"/>
<dbReference type="Pfam" id="PF06429">
    <property type="entry name" value="Flg_bbr_C"/>
    <property type="match status" value="1"/>
</dbReference>